<dbReference type="EC" id="2.7.7.65" evidence="1"/>
<dbReference type="Pfam" id="PF08173">
    <property type="entry name" value="YbgT_YccB"/>
    <property type="match status" value="1"/>
</dbReference>
<dbReference type="Pfam" id="PF00990">
    <property type="entry name" value="GGDEF"/>
    <property type="match status" value="1"/>
</dbReference>
<feature type="domain" description="GGDEF" evidence="3">
    <location>
        <begin position="65"/>
        <end position="196"/>
    </location>
</feature>
<sequence>MWYFSWILGVLLACSLGIINVLRLEAQLALAKENEVIDPLTQLLCKDSMLTRLQEKTDNSRRNGLPFSLLYLSLRDFKIKHTLLDHEMDTTLLKVVKTMKQDIRLGVDIAARVGPEELLLALPGVSQEHAEQIAQKIKSDIFNQVKTPGNIAVEVMIGVAEYSTHADLFRLDRLTGEEEVNALLDIAQSQLGEAVA</sequence>
<dbReference type="KEGG" id="mech:Q9L42_005155"/>
<evidence type="ECO:0000259" key="3">
    <source>
        <dbReference type="PROSITE" id="PS50887"/>
    </source>
</evidence>
<dbReference type="PANTHER" id="PTHR45138">
    <property type="entry name" value="REGULATORY COMPONENTS OF SENSORY TRANSDUCTION SYSTEM"/>
    <property type="match status" value="1"/>
</dbReference>
<dbReference type="GO" id="GO:0052621">
    <property type="term" value="F:diguanylate cyclase activity"/>
    <property type="evidence" value="ECO:0007669"/>
    <property type="project" value="UniProtKB-EC"/>
</dbReference>
<dbReference type="InterPro" id="IPR000160">
    <property type="entry name" value="GGDEF_dom"/>
</dbReference>
<accession>A0AAU7NX35</accession>
<organism evidence="4 5">
    <name type="scientific">Methylomarinum roseum</name>
    <dbReference type="NCBI Taxonomy" id="3067653"/>
    <lineage>
        <taxon>Bacteria</taxon>
        <taxon>Pseudomonadati</taxon>
        <taxon>Pseudomonadota</taxon>
        <taxon>Gammaproteobacteria</taxon>
        <taxon>Methylococcales</taxon>
        <taxon>Methylococcaceae</taxon>
        <taxon>Methylomarinum</taxon>
    </lineage>
</organism>
<dbReference type="InterPro" id="IPR029787">
    <property type="entry name" value="Nucleotide_cyclase"/>
</dbReference>
<name>A0AAU7NX35_9GAMM</name>
<dbReference type="NCBIfam" id="TIGR00254">
    <property type="entry name" value="GGDEF"/>
    <property type="match status" value="1"/>
</dbReference>
<evidence type="ECO:0000256" key="1">
    <source>
        <dbReference type="ARBA" id="ARBA00012528"/>
    </source>
</evidence>
<dbReference type="NCBIfam" id="TIGR02106">
    <property type="entry name" value="cyd_oper_ybgT"/>
    <property type="match status" value="1"/>
</dbReference>
<reference evidence="4 5" key="1">
    <citation type="journal article" date="2024" name="Microbiology">
        <title>Methylomarinum rosea sp. nov., a novel halophilic methanotrophic bacterium from the hypersaline Lake Elton.</title>
        <authorList>
            <person name="Suleimanov R.Z."/>
            <person name="Oshkin I.Y."/>
            <person name="Danilova O.V."/>
            <person name="Suzina N.E."/>
            <person name="Dedysh S.N."/>
        </authorList>
    </citation>
    <scope>NUCLEOTIDE SEQUENCE [LARGE SCALE GENOMIC DNA]</scope>
    <source>
        <strain evidence="4 5">Ch1-1</strain>
    </source>
</reference>
<dbReference type="SMART" id="SM00267">
    <property type="entry name" value="GGDEF"/>
    <property type="match status" value="1"/>
</dbReference>
<dbReference type="PANTHER" id="PTHR45138:SF9">
    <property type="entry name" value="DIGUANYLATE CYCLASE DGCM-RELATED"/>
    <property type="match status" value="1"/>
</dbReference>
<dbReference type="InterPro" id="IPR050469">
    <property type="entry name" value="Diguanylate_Cyclase"/>
</dbReference>
<keyword evidence="5" id="KW-1185">Reference proteome</keyword>
<dbReference type="Proteomes" id="UP001225378">
    <property type="component" value="Chromosome"/>
</dbReference>
<dbReference type="PROSITE" id="PS50887">
    <property type="entry name" value="GGDEF"/>
    <property type="match status" value="1"/>
</dbReference>
<evidence type="ECO:0000313" key="5">
    <source>
        <dbReference type="Proteomes" id="UP001225378"/>
    </source>
</evidence>
<dbReference type="Gene3D" id="3.30.70.270">
    <property type="match status" value="1"/>
</dbReference>
<protein>
    <recommendedName>
        <fullName evidence="1">diguanylate cyclase</fullName>
        <ecNumber evidence="1">2.7.7.65</ecNumber>
    </recommendedName>
</protein>
<dbReference type="InterPro" id="IPR011724">
    <property type="entry name" value="Cyd_oper_YbgT"/>
</dbReference>
<dbReference type="InterPro" id="IPR012994">
    <property type="entry name" value="YbgT_YccB"/>
</dbReference>
<evidence type="ECO:0000256" key="2">
    <source>
        <dbReference type="ARBA" id="ARBA00034247"/>
    </source>
</evidence>
<dbReference type="SUPFAM" id="SSF55073">
    <property type="entry name" value="Nucleotide cyclase"/>
    <property type="match status" value="1"/>
</dbReference>
<dbReference type="RefSeq" id="WP_349432166.1">
    <property type="nucleotide sequence ID" value="NZ_CP157743.1"/>
</dbReference>
<comment type="catalytic activity">
    <reaction evidence="2">
        <text>2 GTP = 3',3'-c-di-GMP + 2 diphosphate</text>
        <dbReference type="Rhea" id="RHEA:24898"/>
        <dbReference type="ChEBI" id="CHEBI:33019"/>
        <dbReference type="ChEBI" id="CHEBI:37565"/>
        <dbReference type="ChEBI" id="CHEBI:58805"/>
        <dbReference type="EC" id="2.7.7.65"/>
    </reaction>
</comment>
<gene>
    <name evidence="4" type="primary">cydX</name>
    <name evidence="4" type="ORF">Q9L42_005155</name>
</gene>
<evidence type="ECO:0000313" key="4">
    <source>
        <dbReference type="EMBL" id="XBS21515.1"/>
    </source>
</evidence>
<dbReference type="AlphaFoldDB" id="A0AAU7NX35"/>
<dbReference type="EMBL" id="CP157743">
    <property type="protein sequence ID" value="XBS21515.1"/>
    <property type="molecule type" value="Genomic_DNA"/>
</dbReference>
<dbReference type="InterPro" id="IPR043128">
    <property type="entry name" value="Rev_trsase/Diguanyl_cyclase"/>
</dbReference>
<proteinExistence type="predicted"/>